<dbReference type="PANTHER" id="PTHR22977">
    <property type="entry name" value="COX ASSEMBLY MITOCHONDRIAL PROTEIN"/>
    <property type="match status" value="1"/>
</dbReference>
<feature type="region of interest" description="Disordered" evidence="4">
    <location>
        <begin position="1"/>
        <end position="41"/>
    </location>
</feature>
<keyword evidence="6" id="KW-1185">Reference proteome</keyword>
<dbReference type="PROSITE" id="PS51808">
    <property type="entry name" value="CHCH"/>
    <property type="match status" value="1"/>
</dbReference>
<dbReference type="GO" id="GO:0005739">
    <property type="term" value="C:mitochondrion"/>
    <property type="evidence" value="ECO:0007669"/>
    <property type="project" value="UniProtKB-SubCell"/>
</dbReference>
<dbReference type="PANTHER" id="PTHR22977:SF5">
    <property type="entry name" value="COX ASSEMBLY MITOCHONDRIAL PROTEIN HOMOLOG"/>
    <property type="match status" value="1"/>
</dbReference>
<dbReference type="Proteomes" id="UP000527355">
    <property type="component" value="Unassembled WGS sequence"/>
</dbReference>
<evidence type="ECO:0000256" key="1">
    <source>
        <dbReference type="ARBA" id="ARBA00007347"/>
    </source>
</evidence>
<dbReference type="AlphaFoldDB" id="A0A7J7UBX8"/>
<reference evidence="5 6" key="1">
    <citation type="journal article" date="2020" name="Nature">
        <title>Six reference-quality genomes reveal evolution of bat adaptations.</title>
        <authorList>
            <person name="Jebb D."/>
            <person name="Huang Z."/>
            <person name="Pippel M."/>
            <person name="Hughes G.M."/>
            <person name="Lavrichenko K."/>
            <person name="Devanna P."/>
            <person name="Winkler S."/>
            <person name="Jermiin L.S."/>
            <person name="Skirmuntt E.C."/>
            <person name="Katzourakis A."/>
            <person name="Burkitt-Gray L."/>
            <person name="Ray D.A."/>
            <person name="Sullivan K.A.M."/>
            <person name="Roscito J.G."/>
            <person name="Kirilenko B.M."/>
            <person name="Davalos L.M."/>
            <person name="Corthals A.P."/>
            <person name="Power M.L."/>
            <person name="Jones G."/>
            <person name="Ransome R.D."/>
            <person name="Dechmann D.K.N."/>
            <person name="Locatelli A.G."/>
            <person name="Puechmaille S.J."/>
            <person name="Fedrigo O."/>
            <person name="Jarvis E.D."/>
            <person name="Hiller M."/>
            <person name="Vernes S.C."/>
            <person name="Myers E.W."/>
            <person name="Teeling E.C."/>
        </authorList>
    </citation>
    <scope>NUCLEOTIDE SEQUENCE [LARGE SCALE GENOMIC DNA]</scope>
    <source>
        <strain evidence="5">MMyoMyo1</strain>
        <tissue evidence="5">Flight muscle</tissue>
    </source>
</reference>
<dbReference type="InterPro" id="IPR013892">
    <property type="entry name" value="Cyt_c_biogenesis_Cmc1-like"/>
</dbReference>
<evidence type="ECO:0000256" key="4">
    <source>
        <dbReference type="SAM" id="MobiDB-lite"/>
    </source>
</evidence>
<organism evidence="5 6">
    <name type="scientific">Myotis myotis</name>
    <name type="common">Greater mouse-eared bat</name>
    <name type="synonym">Vespertilio myotis</name>
    <dbReference type="NCBI Taxonomy" id="51298"/>
    <lineage>
        <taxon>Eukaryota</taxon>
        <taxon>Metazoa</taxon>
        <taxon>Chordata</taxon>
        <taxon>Craniata</taxon>
        <taxon>Vertebrata</taxon>
        <taxon>Euteleostomi</taxon>
        <taxon>Mammalia</taxon>
        <taxon>Eutheria</taxon>
        <taxon>Laurasiatheria</taxon>
        <taxon>Chiroptera</taxon>
        <taxon>Yangochiroptera</taxon>
        <taxon>Vespertilionidae</taxon>
        <taxon>Myotis</taxon>
    </lineage>
</organism>
<comment type="similarity">
    <text evidence="1 3">Belongs to the CMC family.</text>
</comment>
<proteinExistence type="inferred from homology"/>
<comment type="subcellular location">
    <subcellularLocation>
        <location evidence="3">Mitochondrion</location>
    </subcellularLocation>
</comment>
<dbReference type="Pfam" id="PF08583">
    <property type="entry name" value="Cmc1"/>
    <property type="match status" value="1"/>
</dbReference>
<evidence type="ECO:0000256" key="2">
    <source>
        <dbReference type="ARBA" id="ARBA00023157"/>
    </source>
</evidence>
<dbReference type="EMBL" id="JABWUV010000013">
    <property type="protein sequence ID" value="KAF6310266.1"/>
    <property type="molecule type" value="Genomic_DNA"/>
</dbReference>
<protein>
    <recommendedName>
        <fullName evidence="3">COX assembly mitochondrial protein</fullName>
    </recommendedName>
</protein>
<evidence type="ECO:0000256" key="3">
    <source>
        <dbReference type="RuleBase" id="RU364104"/>
    </source>
</evidence>
<keyword evidence="2" id="KW-1015">Disulfide bond</keyword>
<accession>A0A7J7UBX8</accession>
<name>A0A7J7UBX8_MYOMY</name>
<dbReference type="VEuPathDB" id="HostDB:GeneID_118668253"/>
<comment type="caution">
    <text evidence="5">The sequence shown here is derived from an EMBL/GenBank/DDBJ whole genome shotgun (WGS) entry which is preliminary data.</text>
</comment>
<evidence type="ECO:0000313" key="6">
    <source>
        <dbReference type="Proteomes" id="UP000527355"/>
    </source>
</evidence>
<keyword evidence="3" id="KW-0496">Mitochondrion</keyword>
<gene>
    <name evidence="5" type="ORF">mMyoMyo1_003027</name>
</gene>
<evidence type="ECO:0000313" key="5">
    <source>
        <dbReference type="EMBL" id="KAF6310266.1"/>
    </source>
</evidence>
<sequence>MGGGSRDSRRGKGTCSAPRRATRTTSVPPPSGSWGGGTCGLAQAPPLPAPCPGVASRLRSSVAEMALDPADQHLRHVEKDVLIPKIMREKARERCSEQVQDFTKCCKESGMLMVVKCRKENSALKECLTSYYTDPAFYEECKMEYLKEREEFRKTGIPTKKRLQKLPTSM</sequence>
<feature type="compositionally biased region" description="Basic and acidic residues" evidence="4">
    <location>
        <begin position="1"/>
        <end position="10"/>
    </location>
</feature>